<keyword evidence="3" id="KW-1185">Reference proteome</keyword>
<reference evidence="3" key="2">
    <citation type="submission" date="2015-01" db="EMBL/GenBank/DDBJ databases">
        <title>Evolutionary Origins and Diversification of the Mycorrhizal Mutualists.</title>
        <authorList>
            <consortium name="DOE Joint Genome Institute"/>
            <consortium name="Mycorrhizal Genomics Consortium"/>
            <person name="Kohler A."/>
            <person name="Kuo A."/>
            <person name="Nagy L.G."/>
            <person name="Floudas D."/>
            <person name="Copeland A."/>
            <person name="Barry K.W."/>
            <person name="Cichocki N."/>
            <person name="Veneault-Fourrey C."/>
            <person name="LaButti K."/>
            <person name="Lindquist E.A."/>
            <person name="Lipzen A."/>
            <person name="Lundell T."/>
            <person name="Morin E."/>
            <person name="Murat C."/>
            <person name="Riley R."/>
            <person name="Ohm R."/>
            <person name="Sun H."/>
            <person name="Tunlid A."/>
            <person name="Henrissat B."/>
            <person name="Grigoriev I.V."/>
            <person name="Hibbett D.S."/>
            <person name="Martin F."/>
        </authorList>
    </citation>
    <scope>NUCLEOTIDE SEQUENCE [LARGE SCALE GENOMIC DNA]</scope>
    <source>
        <strain evidence="3">Marx 270</strain>
    </source>
</reference>
<feature type="region of interest" description="Disordered" evidence="1">
    <location>
        <begin position="21"/>
        <end position="45"/>
    </location>
</feature>
<evidence type="ECO:0000256" key="1">
    <source>
        <dbReference type="SAM" id="MobiDB-lite"/>
    </source>
</evidence>
<sequence length="833" mass="92986">MLPPPPPHYLHFHIPDVDRDADLDPVPLYTEEGAADPPPPQRVPTPLPEEVEQMNEALAGIAIAENHDLAVNPDLAEMSLVVAKRVETQIAEHRDGMYEDGNWRKYFVKETIEYIEGLYVRDCATWREAVPSTMSYFKKPPTTAFVPISTLETSWEVMPSFPGIDSPYFCPGLHVAAHGYFVDFAPKYSYQSSPHAIANFNGCDLPSVTYEDPALFTVPATTITHDTFVNKAIWAPASDIRSLVDILGGLTEPVTDSSLTGRQKKIFFETSNVPFRRVLSTISRNREAASNLPLLLEELASLEPLDHHFPLPGTMDVPYASGGQYLERVDDCAIDESYNILDIIEAAWITSDARAQGILTLYCDPMIAMSIESKDTAKLKWDDLKAKYGEPSAMTTFMEFQRLIRIQIKPKDDIMAKIAEISMIMAAIQGQGIDLNNKIKALILVHSMSQAWEQAPVNILSSIAADQLGPDTVIPRMKEVWSHKSGKTMLPQQEKASTSGTQVKQESNTLLARMNKPPLCNICHGSHNTQDHRGGGSSSSRGRGSNRGRGGSRRGRGGYTPYPQNNNQQQSSGSSNQRNQNRRRGKGKGKARANAVELEGAEANFAHLEEIPEDSQEYYSNETRYHPGAEMPYTADAAENFDVDICAIEFNREQPREETPEFTPPAPIEQVYTSDLGTFLGSHTIMDSESYDPDLSQQDLDMAMEAIGQSQSYPVDGSTGELAPWYLDEIQGTLGERVESQTVQSTWMYPNGNHHNGRMRTLHRGRFPFPLMGRTGYVIATPAVPLQEWQIPMWLAQTWYRLGMLRIMAIRIRRETGILISLPEDFEDVMSLL</sequence>
<dbReference type="OrthoDB" id="97058at2759"/>
<dbReference type="EMBL" id="KN832045">
    <property type="protein sequence ID" value="KIN96463.1"/>
    <property type="molecule type" value="Genomic_DNA"/>
</dbReference>
<reference evidence="2 3" key="1">
    <citation type="submission" date="2014-04" db="EMBL/GenBank/DDBJ databases">
        <authorList>
            <consortium name="DOE Joint Genome Institute"/>
            <person name="Kuo A."/>
            <person name="Kohler A."/>
            <person name="Costa M.D."/>
            <person name="Nagy L.G."/>
            <person name="Floudas D."/>
            <person name="Copeland A."/>
            <person name="Barry K.W."/>
            <person name="Cichocki N."/>
            <person name="Veneault-Fourrey C."/>
            <person name="LaButti K."/>
            <person name="Lindquist E.A."/>
            <person name="Lipzen A."/>
            <person name="Lundell T."/>
            <person name="Morin E."/>
            <person name="Murat C."/>
            <person name="Sun H."/>
            <person name="Tunlid A."/>
            <person name="Henrissat B."/>
            <person name="Grigoriev I.V."/>
            <person name="Hibbett D.S."/>
            <person name="Martin F."/>
            <person name="Nordberg H.P."/>
            <person name="Cantor M.N."/>
            <person name="Hua S.X."/>
        </authorList>
    </citation>
    <scope>NUCLEOTIDE SEQUENCE [LARGE SCALE GENOMIC DNA]</scope>
    <source>
        <strain evidence="2 3">Marx 270</strain>
    </source>
</reference>
<dbReference type="Proteomes" id="UP000054217">
    <property type="component" value="Unassembled WGS sequence"/>
</dbReference>
<feature type="compositionally biased region" description="Polar residues" evidence="1">
    <location>
        <begin position="490"/>
        <end position="506"/>
    </location>
</feature>
<dbReference type="AlphaFoldDB" id="A0A0C3NMC4"/>
<gene>
    <name evidence="2" type="ORF">M404DRAFT_10910</name>
</gene>
<feature type="region of interest" description="Disordered" evidence="1">
    <location>
        <begin position="483"/>
        <end position="506"/>
    </location>
</feature>
<feature type="compositionally biased region" description="Basic residues" evidence="1">
    <location>
        <begin position="580"/>
        <end position="591"/>
    </location>
</feature>
<organism evidence="2 3">
    <name type="scientific">Pisolithus tinctorius Marx 270</name>
    <dbReference type="NCBI Taxonomy" id="870435"/>
    <lineage>
        <taxon>Eukaryota</taxon>
        <taxon>Fungi</taxon>
        <taxon>Dikarya</taxon>
        <taxon>Basidiomycota</taxon>
        <taxon>Agaricomycotina</taxon>
        <taxon>Agaricomycetes</taxon>
        <taxon>Agaricomycetidae</taxon>
        <taxon>Boletales</taxon>
        <taxon>Sclerodermatineae</taxon>
        <taxon>Pisolithaceae</taxon>
        <taxon>Pisolithus</taxon>
    </lineage>
</organism>
<proteinExistence type="predicted"/>
<feature type="region of interest" description="Disordered" evidence="1">
    <location>
        <begin position="521"/>
        <end position="594"/>
    </location>
</feature>
<feature type="compositionally biased region" description="Basic residues" evidence="1">
    <location>
        <begin position="544"/>
        <end position="556"/>
    </location>
</feature>
<dbReference type="InParanoid" id="A0A0C3NMC4"/>
<evidence type="ECO:0000313" key="3">
    <source>
        <dbReference type="Proteomes" id="UP000054217"/>
    </source>
</evidence>
<name>A0A0C3NMC4_PISTI</name>
<dbReference type="Pfam" id="PF14223">
    <property type="entry name" value="Retrotran_gag_2"/>
    <property type="match status" value="1"/>
</dbReference>
<dbReference type="HOGENOM" id="CLU_340684_0_0_1"/>
<protein>
    <submittedName>
        <fullName evidence="2">Uncharacterized protein</fullName>
    </submittedName>
</protein>
<feature type="compositionally biased region" description="Low complexity" evidence="1">
    <location>
        <begin position="564"/>
        <end position="579"/>
    </location>
</feature>
<feature type="compositionally biased region" description="Pro residues" evidence="1">
    <location>
        <begin position="36"/>
        <end position="45"/>
    </location>
</feature>
<evidence type="ECO:0000313" key="2">
    <source>
        <dbReference type="EMBL" id="KIN96463.1"/>
    </source>
</evidence>
<accession>A0A0C3NMC4</accession>